<proteinExistence type="predicted"/>
<feature type="region of interest" description="Disordered" evidence="1">
    <location>
        <begin position="411"/>
        <end position="483"/>
    </location>
</feature>
<reference evidence="2 3" key="1">
    <citation type="journal article" date="2015" name="Proc. Natl. Acad. Sci. U.S.A.">
        <title>The resurrection genome of Boea hygrometrica: A blueprint for survival of dehydration.</title>
        <authorList>
            <person name="Xiao L."/>
            <person name="Yang G."/>
            <person name="Zhang L."/>
            <person name="Yang X."/>
            <person name="Zhao S."/>
            <person name="Ji Z."/>
            <person name="Zhou Q."/>
            <person name="Hu M."/>
            <person name="Wang Y."/>
            <person name="Chen M."/>
            <person name="Xu Y."/>
            <person name="Jin H."/>
            <person name="Xiao X."/>
            <person name="Hu G."/>
            <person name="Bao F."/>
            <person name="Hu Y."/>
            <person name="Wan P."/>
            <person name="Li L."/>
            <person name="Deng X."/>
            <person name="Kuang T."/>
            <person name="Xiang C."/>
            <person name="Zhu J.K."/>
            <person name="Oliver M.J."/>
            <person name="He Y."/>
        </authorList>
    </citation>
    <scope>NUCLEOTIDE SEQUENCE [LARGE SCALE GENOMIC DNA]</scope>
    <source>
        <strain evidence="3">cv. XS01</strain>
    </source>
</reference>
<gene>
    <name evidence="2" type="ORF">F511_37969</name>
</gene>
<evidence type="ECO:0000256" key="1">
    <source>
        <dbReference type="SAM" id="MobiDB-lite"/>
    </source>
</evidence>
<sequence length="483" mass="52283">MPSSYYTNTLHVIFESILAMDDPGMVSMFQALMASGLEGFLSCPAVIYEAALVDFFENASVRDGLSELSEIPKDLLFDTRSIVSLSGEPVKAGSFDALTMEKFMMLTAIICEVKIKWNRVLFNILKDMATAGSRQAKGYAIQISLMLENVPNLELGESSEFPSSKILTDKTVHRYIVLNEKAGAEGAADAPQIKKAPNKQAASKKRPAAAAVGEPVLKKKRTMKKKSGSSQEKLEIVAVAQEAVPIQIIEPISACTSPVEVAAATGEQEPAVDHMDEQMAQPTADVETIFEEFDEPAVEGTAEEIRLPSTDDDVDDIIEKVLAETAHIEADEKDHGVGTSDVGDQPAGTADDSVPWFDLPYEVLIAHDSERLFETASDTEDEEMEIIHIGDQQLQTVDSADYFVEKPVEETETEADEYLGEVSSSRPQPLPDDKNRGSGNTGGDNVRTTDIVDRFSGSMSREGQNRGSSGGRSSSGNRSGSSK</sequence>
<evidence type="ECO:0000313" key="2">
    <source>
        <dbReference type="EMBL" id="KZV26378.1"/>
    </source>
</evidence>
<keyword evidence="3" id="KW-1185">Reference proteome</keyword>
<feature type="region of interest" description="Disordered" evidence="1">
    <location>
        <begin position="187"/>
        <end position="213"/>
    </location>
</feature>
<feature type="compositionally biased region" description="Low complexity" evidence="1">
    <location>
        <begin position="460"/>
        <end position="483"/>
    </location>
</feature>
<dbReference type="AlphaFoldDB" id="A0A2Z7AYE6"/>
<organism evidence="2 3">
    <name type="scientific">Dorcoceras hygrometricum</name>
    <dbReference type="NCBI Taxonomy" id="472368"/>
    <lineage>
        <taxon>Eukaryota</taxon>
        <taxon>Viridiplantae</taxon>
        <taxon>Streptophyta</taxon>
        <taxon>Embryophyta</taxon>
        <taxon>Tracheophyta</taxon>
        <taxon>Spermatophyta</taxon>
        <taxon>Magnoliopsida</taxon>
        <taxon>eudicotyledons</taxon>
        <taxon>Gunneridae</taxon>
        <taxon>Pentapetalae</taxon>
        <taxon>asterids</taxon>
        <taxon>lamiids</taxon>
        <taxon>Lamiales</taxon>
        <taxon>Gesneriaceae</taxon>
        <taxon>Didymocarpoideae</taxon>
        <taxon>Trichosporeae</taxon>
        <taxon>Loxocarpinae</taxon>
        <taxon>Dorcoceras</taxon>
    </lineage>
</organism>
<protein>
    <submittedName>
        <fullName evidence="2">Phosphoinositide phospholipase C 4-like</fullName>
    </submittedName>
</protein>
<evidence type="ECO:0000313" key="3">
    <source>
        <dbReference type="Proteomes" id="UP000250235"/>
    </source>
</evidence>
<accession>A0A2Z7AYE6</accession>
<name>A0A2Z7AYE6_9LAMI</name>
<feature type="region of interest" description="Disordered" evidence="1">
    <location>
        <begin position="333"/>
        <end position="354"/>
    </location>
</feature>
<dbReference type="Proteomes" id="UP000250235">
    <property type="component" value="Unassembled WGS sequence"/>
</dbReference>
<dbReference type="EMBL" id="KV011266">
    <property type="protein sequence ID" value="KZV26378.1"/>
    <property type="molecule type" value="Genomic_DNA"/>
</dbReference>